<protein>
    <submittedName>
        <fullName evidence="2">Uncharacterized protein</fullName>
    </submittedName>
</protein>
<evidence type="ECO:0000313" key="4">
    <source>
        <dbReference type="Proteomes" id="UP000629596"/>
    </source>
</evidence>
<evidence type="ECO:0000313" key="3">
    <source>
        <dbReference type="Proteomes" id="UP000256321"/>
    </source>
</evidence>
<keyword evidence="4" id="KW-1185">Reference proteome</keyword>
<evidence type="ECO:0000313" key="2">
    <source>
        <dbReference type="EMBL" id="RDU48664.1"/>
    </source>
</evidence>
<organism evidence="2 3">
    <name type="scientific">Parabacteroides acidifaciens</name>
    <dbReference type="NCBI Taxonomy" id="2290935"/>
    <lineage>
        <taxon>Bacteria</taxon>
        <taxon>Pseudomonadati</taxon>
        <taxon>Bacteroidota</taxon>
        <taxon>Bacteroidia</taxon>
        <taxon>Bacteroidales</taxon>
        <taxon>Tannerellaceae</taxon>
        <taxon>Parabacteroides</taxon>
    </lineage>
</organism>
<dbReference type="AlphaFoldDB" id="A0A3D8HCG9"/>
<comment type="caution">
    <text evidence="2">The sequence shown here is derived from an EMBL/GenBank/DDBJ whole genome shotgun (WGS) entry which is preliminary data.</text>
</comment>
<gene>
    <name evidence="2" type="ORF">DWU89_13155</name>
    <name evidence="1" type="ORF">H8784_12820</name>
</gene>
<dbReference type="PROSITE" id="PS51257">
    <property type="entry name" value="PROKAR_LIPOPROTEIN"/>
    <property type="match status" value="1"/>
</dbReference>
<accession>A0A3D8HCG9</accession>
<reference evidence="1 4" key="2">
    <citation type="submission" date="2020-08" db="EMBL/GenBank/DDBJ databases">
        <title>Genome public.</title>
        <authorList>
            <person name="Liu C."/>
            <person name="Sun Q."/>
        </authorList>
    </citation>
    <scope>NUCLEOTIDE SEQUENCE [LARGE SCALE GENOMIC DNA]</scope>
    <source>
        <strain evidence="1 4">426_9</strain>
    </source>
</reference>
<evidence type="ECO:0000313" key="1">
    <source>
        <dbReference type="EMBL" id="MBC8602594.1"/>
    </source>
</evidence>
<name>A0A3D8HCG9_9BACT</name>
<reference evidence="2 3" key="1">
    <citation type="submission" date="2018-07" db="EMBL/GenBank/DDBJ databases">
        <title>Parabacteroides acidifaciens nov. sp., isolated from human feces.</title>
        <authorList>
            <person name="Wang Y.J."/>
        </authorList>
    </citation>
    <scope>NUCLEOTIDE SEQUENCE [LARGE SCALE GENOMIC DNA]</scope>
    <source>
        <strain evidence="2 3">426-9</strain>
    </source>
</reference>
<dbReference type="Proteomes" id="UP000256321">
    <property type="component" value="Unassembled WGS sequence"/>
</dbReference>
<sequence>MKLNNIIGLMAVCSLMGCTAQRDVKNVPDSISGIYPRLAYYNNEGECGTGAVVPWADRLWVITYGPHLPNGSSDKLYEVTPDYQQIVRDESIGGTPANRMIHKESNQLFIGPYAIDQTGKVRVIPYTVMPGRHTGNARHLTDPANKIYYGTMEEGFYEVDVNTLEVKELYQDGNNKQQKKNDTDAGPINDLLPGVHGKGLYSGQGFMFYTNNGEGTQEALRKFDVEAGVLAEWDGKDWKTVRRNQFVEVTGPGGIYGNANPETDPVWATGWDYKSILLGVRDAKKGWSFYRLPKASHSYDGAHGWNTEWPRIRNVGTDMAPDYLMTMHGMFWHFPGTFTADNSAGIRPRSAYLKVIGDFTRWNDQLVFGCDDSAQKEFLNKRKAKGNIEGPGQSNSNLWFTSLAKPDELGPATAEGAVWARENVKANETSEPFLFSGWANRCGWVKNEGKQPVTFTFEVDESGNNRWKTLKSVTVSPGKAASVPFGAMEKGEWIRVKADKNTMATATFSYTSSDNRAMSPAPIYNGLTSVDKDKTTGGLLYGLGDDRRVLGLLANTTVDGKVSETGYYEMGDKLELIRKDDAKTADFIRSKFAIPQQVLSIEEGSVLVVDDLGRRWRLPLGNEQYKNLTEQGVLRICREVATERDLFSCMGTFYELPAENADGYAKIRPVSSHNFRINDYASYRGMLLLTGVTPEEGKDNPHIVISDDGKAAVWVGVIDDLWSLGKPVGQGGPWKDTNVQAGVASDPYLIAFYDKKELSLSHQSDKNVVITVEVDPTGNGDWMDYASYTVKPGEKFVQQLPESFQARWVRFVSDTDTKATAWLEYK</sequence>
<dbReference type="EMBL" id="QREV01000032">
    <property type="protein sequence ID" value="RDU48664.1"/>
    <property type="molecule type" value="Genomic_DNA"/>
</dbReference>
<proteinExistence type="predicted"/>
<dbReference type="RefSeq" id="WP_115500086.1">
    <property type="nucleotide sequence ID" value="NZ_JACRTI010000032.1"/>
</dbReference>
<dbReference type="Proteomes" id="UP000629596">
    <property type="component" value="Unassembled WGS sequence"/>
</dbReference>
<dbReference type="EMBL" id="JACRTI010000032">
    <property type="protein sequence ID" value="MBC8602594.1"/>
    <property type="molecule type" value="Genomic_DNA"/>
</dbReference>